<dbReference type="EMBL" id="JAZHFS010000001">
    <property type="protein sequence ID" value="MEF2110794.1"/>
    <property type="molecule type" value="Genomic_DNA"/>
</dbReference>
<comment type="caution">
    <text evidence="1">The sequence shown here is derived from an EMBL/GenBank/DDBJ whole genome shotgun (WGS) entry which is preliminary data.</text>
</comment>
<dbReference type="Pfam" id="PF09388">
    <property type="entry name" value="SpoOE-like"/>
    <property type="match status" value="1"/>
</dbReference>
<dbReference type="InterPro" id="IPR018540">
    <property type="entry name" value="Spo0E-like"/>
</dbReference>
<reference evidence="1 2" key="1">
    <citation type="submission" date="2023-11" db="EMBL/GenBank/DDBJ databases">
        <title>Draft genome sequence of a psychrophilic Clostridium strain from permafrost water brine.</title>
        <authorList>
            <person name="Shcherbakova V.A."/>
            <person name="Trubitsyn V.E."/>
            <person name="Zakharyuk A.G."/>
        </authorList>
    </citation>
    <scope>NUCLEOTIDE SEQUENCE [LARGE SCALE GENOMIC DNA]</scope>
    <source>
        <strain evidence="1 2">14F</strain>
    </source>
</reference>
<dbReference type="RefSeq" id="WP_216247335.1">
    <property type="nucleotide sequence ID" value="NZ_JAZHFS010000001.1"/>
</dbReference>
<accession>A0ABU7UIX4</accession>
<sequence length="61" mass="7215">MGAKINFQENIEMKMEELRDILNALIQRNPDDYLKTEIIQISTQLDALILKYIRKSIDDTF</sequence>
<proteinExistence type="predicted"/>
<keyword evidence="2" id="KW-1185">Reference proteome</keyword>
<gene>
    <name evidence="1" type="ORF">SJI18_00550</name>
</gene>
<dbReference type="Proteomes" id="UP001498469">
    <property type="component" value="Unassembled WGS sequence"/>
</dbReference>
<name>A0ABU7UIX4_9CLOT</name>
<evidence type="ECO:0000313" key="1">
    <source>
        <dbReference type="EMBL" id="MEF2110794.1"/>
    </source>
</evidence>
<evidence type="ECO:0000313" key="2">
    <source>
        <dbReference type="Proteomes" id="UP001498469"/>
    </source>
</evidence>
<organism evidence="1 2">
    <name type="scientific">Clostridium frigoriphilum</name>
    <dbReference type="NCBI Taxonomy" id="443253"/>
    <lineage>
        <taxon>Bacteria</taxon>
        <taxon>Bacillati</taxon>
        <taxon>Bacillota</taxon>
        <taxon>Clostridia</taxon>
        <taxon>Eubacteriales</taxon>
        <taxon>Clostridiaceae</taxon>
        <taxon>Clostridium</taxon>
    </lineage>
</organism>
<protein>
    <submittedName>
        <fullName evidence="1">Spo0E family sporulation regulatory protein-aspartic acid phosphatase</fullName>
    </submittedName>
</protein>